<dbReference type="NCBIfam" id="TIGR02126">
    <property type="entry name" value="phgtail_TP901_1"/>
    <property type="match status" value="1"/>
</dbReference>
<dbReference type="EMBL" id="FWXR01000005">
    <property type="protein sequence ID" value="SMC63994.1"/>
    <property type="molecule type" value="Genomic_DNA"/>
</dbReference>
<reference evidence="1 2" key="1">
    <citation type="submission" date="2017-04" db="EMBL/GenBank/DDBJ databases">
        <authorList>
            <person name="Afonso C.L."/>
            <person name="Miller P.J."/>
            <person name="Scott M.A."/>
            <person name="Spackman E."/>
            <person name="Goraichik I."/>
            <person name="Dimitrov K.M."/>
            <person name="Suarez D.L."/>
            <person name="Swayne D.E."/>
        </authorList>
    </citation>
    <scope>NUCLEOTIDE SEQUENCE [LARGE SCALE GENOMIC DNA]</scope>
    <source>
        <strain evidence="1 2">CGMCC 1.10972</strain>
    </source>
</reference>
<dbReference type="InterPro" id="IPR022344">
    <property type="entry name" value="GTA_major-tail"/>
</dbReference>
<dbReference type="InterPro" id="IPR011855">
    <property type="entry name" value="Phgtail_TP901_1"/>
</dbReference>
<evidence type="ECO:0000313" key="2">
    <source>
        <dbReference type="Proteomes" id="UP000192656"/>
    </source>
</evidence>
<dbReference type="Proteomes" id="UP000192656">
    <property type="component" value="Unassembled WGS sequence"/>
</dbReference>
<dbReference type="AlphaFoldDB" id="A0A1W2ATS8"/>
<name>A0A1W2ATS8_9HYPH</name>
<dbReference type="PRINTS" id="PR01996">
    <property type="entry name" value="MTP1FAMILY"/>
</dbReference>
<gene>
    <name evidence="1" type="ORF">SAMN06297251_10572</name>
</gene>
<accession>A0A1W2ATS8</accession>
<dbReference type="STRING" id="937218.SAMN06297251_10572"/>
<evidence type="ECO:0000313" key="1">
    <source>
        <dbReference type="EMBL" id="SMC63994.1"/>
    </source>
</evidence>
<dbReference type="RefSeq" id="WP_084409511.1">
    <property type="nucleotide sequence ID" value="NZ_FWXR01000005.1"/>
</dbReference>
<dbReference type="OrthoDB" id="7266971at2"/>
<dbReference type="Gene3D" id="4.10.410.40">
    <property type="match status" value="1"/>
</dbReference>
<dbReference type="Pfam" id="PF06199">
    <property type="entry name" value="Phage_tail_2"/>
    <property type="match status" value="1"/>
</dbReference>
<protein>
    <submittedName>
        <fullName evidence="1">Phage major tail protein, TP901-1 family</fullName>
    </submittedName>
</protein>
<keyword evidence="2" id="KW-1185">Reference proteome</keyword>
<proteinExistence type="predicted"/>
<organism evidence="1 2">
    <name type="scientific">Fulvimarina manganoxydans</name>
    <dbReference type="NCBI Taxonomy" id="937218"/>
    <lineage>
        <taxon>Bacteria</taxon>
        <taxon>Pseudomonadati</taxon>
        <taxon>Pseudomonadota</taxon>
        <taxon>Alphaproteobacteria</taxon>
        <taxon>Hyphomicrobiales</taxon>
        <taxon>Aurantimonadaceae</taxon>
        <taxon>Fulvimarina</taxon>
    </lineage>
</organism>
<sequence>MVAQRGKDFLLKMDEAGGGTYTTVAGLRSRRLAFNAETVDVTDTESVGRWRELLGGAGVQRASISGSGIFKDAASDADLRRVFFEGRIAAFQVLVPDFGTVSGPFQVSALEYGAEHNGEVTFEIALESAGVLAFEAA</sequence>